<accession>A0A0A7CPP2</accession>
<keyword evidence="5" id="KW-1185">Reference proteome</keyword>
<evidence type="ECO:0000256" key="1">
    <source>
        <dbReference type="SAM" id="SignalP"/>
    </source>
</evidence>
<organism evidence="3">
    <name type="scientific">Achlya hypogyna</name>
    <name type="common">Oomycete</name>
    <name type="synonym">Protoachlya hypogyna</name>
    <dbReference type="NCBI Taxonomy" id="1202772"/>
    <lineage>
        <taxon>Eukaryota</taxon>
        <taxon>Sar</taxon>
        <taxon>Stramenopiles</taxon>
        <taxon>Oomycota</taxon>
        <taxon>Saprolegniomycetes</taxon>
        <taxon>Saprolegniales</taxon>
        <taxon>Achlyaceae</taxon>
        <taxon>Achlya</taxon>
    </lineage>
</organism>
<evidence type="ECO:0000313" key="3">
    <source>
        <dbReference type="EMBL" id="AIG56440.1"/>
    </source>
</evidence>
<dbReference type="PANTHER" id="PTHR32440:SF0">
    <property type="entry name" value="PHOSPHATASE DCR2-RELATED"/>
    <property type="match status" value="1"/>
</dbReference>
<protein>
    <submittedName>
        <fullName evidence="4">Calcineurin-like phosphoesterase</fullName>
    </submittedName>
    <submittedName>
        <fullName evidence="3">Secreted protein</fullName>
    </submittedName>
</protein>
<dbReference type="PANTHER" id="PTHR32440">
    <property type="entry name" value="PHOSPHATASE DCR2-RELATED-RELATED"/>
    <property type="match status" value="1"/>
</dbReference>
<evidence type="ECO:0000313" key="5">
    <source>
        <dbReference type="Proteomes" id="UP000243579"/>
    </source>
</evidence>
<dbReference type="GO" id="GO:0005737">
    <property type="term" value="C:cytoplasm"/>
    <property type="evidence" value="ECO:0007669"/>
    <property type="project" value="TreeGrafter"/>
</dbReference>
<feature type="signal peptide" evidence="1">
    <location>
        <begin position="1"/>
        <end position="20"/>
    </location>
</feature>
<evidence type="ECO:0000259" key="2">
    <source>
        <dbReference type="Pfam" id="PF00149"/>
    </source>
</evidence>
<dbReference type="STRING" id="1202772.A0A0A7CPP2"/>
<dbReference type="AlphaFoldDB" id="A0A0A7CPP2"/>
<dbReference type="EMBL" id="JNBR01002435">
    <property type="protein sequence ID" value="OQR82554.1"/>
    <property type="molecule type" value="Genomic_DNA"/>
</dbReference>
<evidence type="ECO:0000313" key="4">
    <source>
        <dbReference type="EMBL" id="OQR82554.1"/>
    </source>
</evidence>
<dbReference type="InterPro" id="IPR029052">
    <property type="entry name" value="Metallo-depent_PP-like"/>
</dbReference>
<dbReference type="OrthoDB" id="783096at2759"/>
<sequence length="389" mass="43374">MHLPSFLYTALIFAASSVNATFDLNVIANKVAEFIKDHEISAVNKFIDDIVQDMLADNAKIVRPPVKAKEAADGTLSFKILQIPDMHYTGNSLMPCADKPSTMKKLCFEPYMTTMIAKMLDDTKPDFVVFTGDQVESLWYPQTWLHSISTVDKYSAEVNKRQLPWAMVFGNHDESLAPQLFSNKKIMGAYIESLQYSYAKYGPFNIGGVGNYELSVQAPNSSDNVLRMYFMDTGKDGAVTPAQLNYTKSLAATHKGEDVPALMFFHIPTVEYAEYNNTGGQGMRRENPSGTIQSGIFDAMVAMGDVKASFCGHDHLNDFCFKRQSLHLCYGGAVGYGTAYAKPDRPRTARVIQWTKSATQESMTTSLYLQNTDNANDQYTLFERSHKAC</sequence>
<keyword evidence="1" id="KW-0732">Signal</keyword>
<gene>
    <name evidence="4" type="ORF">ACHHYP_15873</name>
</gene>
<proteinExistence type="predicted"/>
<feature type="chain" id="PRO_5002027552" evidence="1">
    <location>
        <begin position="21"/>
        <end position="389"/>
    </location>
</feature>
<dbReference type="InterPro" id="IPR004843">
    <property type="entry name" value="Calcineurin-like_PHP"/>
</dbReference>
<dbReference type="EMBL" id="KM038979">
    <property type="protein sequence ID" value="AIG56440.1"/>
    <property type="molecule type" value="Genomic_DNA"/>
</dbReference>
<dbReference type="CDD" id="cd07383">
    <property type="entry name" value="MPP_Dcr2"/>
    <property type="match status" value="1"/>
</dbReference>
<dbReference type="Pfam" id="PF00149">
    <property type="entry name" value="Metallophos"/>
    <property type="match status" value="1"/>
</dbReference>
<name>A0A0A7CPP2_ACHHY</name>
<dbReference type="Proteomes" id="UP000243579">
    <property type="component" value="Unassembled WGS sequence"/>
</dbReference>
<reference evidence="3 5" key="1">
    <citation type="journal article" date="2014" name="Genome Biol. Evol.">
        <title>The secreted proteins of Achlya hypogyna and Thraustotheca clavata identify the ancestral oomycete secretome and reveal gene acquisitions by horizontal gene transfer.</title>
        <authorList>
            <person name="Misner I."/>
            <person name="Blouin N."/>
            <person name="Leonard G."/>
            <person name="Richards T.A."/>
            <person name="Lane C.E."/>
        </authorList>
    </citation>
    <scope>NUCLEOTIDE SEQUENCE</scope>
    <source>
        <strain evidence="3 5">ATCC 48635</strain>
    </source>
</reference>
<dbReference type="GO" id="GO:0016788">
    <property type="term" value="F:hydrolase activity, acting on ester bonds"/>
    <property type="evidence" value="ECO:0007669"/>
    <property type="project" value="TreeGrafter"/>
</dbReference>
<feature type="domain" description="Calcineurin-like phosphoesterase" evidence="2">
    <location>
        <begin position="78"/>
        <end position="315"/>
    </location>
</feature>
<dbReference type="Gene3D" id="3.60.21.10">
    <property type="match status" value="1"/>
</dbReference>
<dbReference type="SUPFAM" id="SSF56300">
    <property type="entry name" value="Metallo-dependent phosphatases"/>
    <property type="match status" value="1"/>
</dbReference>